<keyword evidence="8" id="KW-0862">Zinc</keyword>
<dbReference type="GO" id="GO:0008270">
    <property type="term" value="F:zinc ion binding"/>
    <property type="evidence" value="ECO:0007669"/>
    <property type="project" value="UniProtKB-KW"/>
</dbReference>
<evidence type="ECO:0000256" key="6">
    <source>
        <dbReference type="ARBA" id="ARBA00022723"/>
    </source>
</evidence>
<dbReference type="InterPro" id="IPR037034">
    <property type="entry name" value="RNA_pol_Rpb2_2_sf"/>
</dbReference>
<evidence type="ECO:0000256" key="12">
    <source>
        <dbReference type="RuleBase" id="RU000434"/>
    </source>
</evidence>
<dbReference type="FunFam" id="2.40.270.10:FF:000011">
    <property type="entry name" value="DNA-directed RNA polymerase subunit beta"/>
    <property type="match status" value="1"/>
</dbReference>
<dbReference type="CDD" id="cd00653">
    <property type="entry name" value="RNA_pol_B_RPB2"/>
    <property type="match status" value="1"/>
</dbReference>
<feature type="domain" description="RNA polymerase beta subunit protrusion" evidence="17">
    <location>
        <begin position="45"/>
        <end position="434"/>
    </location>
</feature>
<dbReference type="FunFam" id="3.90.1100.10:FF:000008">
    <property type="entry name" value="DNA-directed RNA polymerase subunit beta"/>
    <property type="match status" value="1"/>
</dbReference>
<keyword evidence="9 13" id="KW-0804">Transcription</keyword>
<feature type="domain" description="DNA-directed RNA polymerase I subunit RPA2" evidence="19">
    <location>
        <begin position="596"/>
        <end position="653"/>
    </location>
</feature>
<evidence type="ECO:0000256" key="4">
    <source>
        <dbReference type="ARBA" id="ARBA00022679"/>
    </source>
</evidence>
<evidence type="ECO:0000259" key="15">
    <source>
        <dbReference type="Pfam" id="PF04560"/>
    </source>
</evidence>
<dbReference type="AlphaFoldDB" id="A0A0F4ZL02"/>
<evidence type="ECO:0000259" key="16">
    <source>
        <dbReference type="Pfam" id="PF04561"/>
    </source>
</evidence>
<comment type="subcellular location">
    <subcellularLocation>
        <location evidence="1">Nucleus</location>
        <location evidence="1">Nucleolus</location>
    </subcellularLocation>
</comment>
<dbReference type="InterPro" id="IPR007645">
    <property type="entry name" value="RNA_pol_Rpb2_3"/>
</dbReference>
<evidence type="ECO:0000256" key="1">
    <source>
        <dbReference type="ARBA" id="ARBA00004604"/>
    </source>
</evidence>
<dbReference type="GO" id="GO:0006362">
    <property type="term" value="P:transcription elongation by RNA polymerase I"/>
    <property type="evidence" value="ECO:0007669"/>
    <property type="project" value="EnsemblFungi"/>
</dbReference>
<evidence type="ECO:0000256" key="5">
    <source>
        <dbReference type="ARBA" id="ARBA00022695"/>
    </source>
</evidence>
<keyword evidence="5 13" id="KW-0548">Nucleotidyltransferase</keyword>
<evidence type="ECO:0000256" key="13">
    <source>
        <dbReference type="RuleBase" id="RU363031"/>
    </source>
</evidence>
<dbReference type="Gene3D" id="3.90.1800.10">
    <property type="entry name" value="RNA polymerase alpha subunit dimerisation domain"/>
    <property type="match status" value="1"/>
</dbReference>
<protein>
    <recommendedName>
        <fullName evidence="13">DNA-directed RNA polymerase subunit beta</fullName>
        <ecNumber evidence="13">2.7.7.6</ecNumber>
    </recommendedName>
</protein>
<proteinExistence type="inferred from homology"/>
<dbReference type="GO" id="GO:0003899">
    <property type="term" value="F:DNA-directed RNA polymerase activity"/>
    <property type="evidence" value="ECO:0007669"/>
    <property type="project" value="UniProtKB-EC"/>
</dbReference>
<dbReference type="InterPro" id="IPR037033">
    <property type="entry name" value="DNA-dir_RNAP_su2_hyb_sf"/>
</dbReference>
<feature type="domain" description="RNA polymerase Rpb2" evidence="18">
    <location>
        <begin position="491"/>
        <end position="556"/>
    </location>
</feature>
<keyword evidence="21" id="KW-1185">Reference proteome</keyword>
<name>A0A0F4ZL02_9PEZI</name>
<gene>
    <name evidence="20" type="ORF">TD95_003672</name>
</gene>
<evidence type="ECO:0000256" key="11">
    <source>
        <dbReference type="ARBA" id="ARBA00047768"/>
    </source>
</evidence>
<dbReference type="EC" id="2.7.7.6" evidence="13"/>
<dbReference type="Pfam" id="PF00562">
    <property type="entry name" value="RNA_pol_Rpb2_6"/>
    <property type="match status" value="1"/>
</dbReference>
<comment type="similarity">
    <text evidence="2 12">Belongs to the RNA polymerase beta chain family.</text>
</comment>
<dbReference type="InterPro" id="IPR007642">
    <property type="entry name" value="RNA_pol_Rpb2_2"/>
</dbReference>
<evidence type="ECO:0000256" key="9">
    <source>
        <dbReference type="ARBA" id="ARBA00023163"/>
    </source>
</evidence>
<dbReference type="InterPro" id="IPR007641">
    <property type="entry name" value="RNA_pol_Rpb2_7"/>
</dbReference>
<feature type="domain" description="RNA polymerase Rpb2" evidence="16">
    <location>
        <begin position="204"/>
        <end position="402"/>
    </location>
</feature>
<dbReference type="Pfam" id="PF04560">
    <property type="entry name" value="RNA_pol_Rpb2_7"/>
    <property type="match status" value="1"/>
</dbReference>
<keyword evidence="3 13" id="KW-0240">DNA-directed RNA polymerase</keyword>
<dbReference type="GO" id="GO:0003677">
    <property type="term" value="F:DNA binding"/>
    <property type="evidence" value="ECO:0007669"/>
    <property type="project" value="InterPro"/>
</dbReference>
<dbReference type="GO" id="GO:0032549">
    <property type="term" value="F:ribonucleoside binding"/>
    <property type="evidence" value="ECO:0007669"/>
    <property type="project" value="InterPro"/>
</dbReference>
<dbReference type="OrthoDB" id="10248617at2759"/>
<keyword evidence="10" id="KW-0539">Nucleus</keyword>
<dbReference type="InterPro" id="IPR009674">
    <property type="entry name" value="Rpa2_dom_4"/>
</dbReference>
<dbReference type="FunFam" id="3.90.1110.10:FF:000007">
    <property type="entry name" value="DNA-directed RNA polymerase subunit beta"/>
    <property type="match status" value="1"/>
</dbReference>
<accession>A0A0F4ZL02</accession>
<evidence type="ECO:0000256" key="3">
    <source>
        <dbReference type="ARBA" id="ARBA00022478"/>
    </source>
</evidence>
<dbReference type="Pfam" id="PF04561">
    <property type="entry name" value="RNA_pol_Rpb2_2"/>
    <property type="match status" value="1"/>
</dbReference>
<dbReference type="GO" id="GO:0006363">
    <property type="term" value="P:termination of RNA polymerase I transcription"/>
    <property type="evidence" value="ECO:0007669"/>
    <property type="project" value="EnsemblFungi"/>
</dbReference>
<dbReference type="PANTHER" id="PTHR20856">
    <property type="entry name" value="DNA-DIRECTED RNA POLYMERASE I SUBUNIT 2"/>
    <property type="match status" value="1"/>
</dbReference>
<dbReference type="Pfam" id="PF04563">
    <property type="entry name" value="RNA_pol_Rpb2_1"/>
    <property type="match status" value="1"/>
</dbReference>
<comment type="function">
    <text evidence="13">DNA-dependent RNA polymerase catalyzes the transcription of DNA into RNA using the four ribonucleoside triphosphates as substrates.</text>
</comment>
<dbReference type="PROSITE" id="PS01166">
    <property type="entry name" value="RNA_POL_BETA"/>
    <property type="match status" value="1"/>
</dbReference>
<dbReference type="Pfam" id="PF04565">
    <property type="entry name" value="RNA_pol_Rpb2_3"/>
    <property type="match status" value="1"/>
</dbReference>
<evidence type="ECO:0000313" key="20">
    <source>
        <dbReference type="EMBL" id="KKA30811.1"/>
    </source>
</evidence>
<keyword evidence="6" id="KW-0479">Metal-binding</keyword>
<keyword evidence="7" id="KW-0863">Zinc-finger</keyword>
<sequence length="1248" mass="140111">MAPSAISAGSGTNTEWDHQYNTLRRENLFRNPPADHSAYPLLQEAVNPHIEAFDTIFKSKSGMSLLDHAIADIGNKIFADNVEGSRNQLTVRIKSVDMQKCFLPPSNTFAKNREIYPSECRERHATYRGRLTAVFEYRINNGEPREFQRDLGLVPIMVKSRKCHLRGLSPAELVKHKEESEEMGGYFIINGNEKLIRLLQVNRRNFPLAVIRPSFTNRGVGYTQYGIIFRSLRPDETSQTNVLHYLNDGNVTFRFSWRKAEYLLPVVMVLKALVDTSDREIFEGLIGPAGSKAVENTFLTDRVEILLRTFKSYNLHTKDAVRTYIGEKFRPVMDVPETMTNYEVGTEFLRKVVLVHLGNVDVTPEQDFDKFKLLLLMIRKLYAMPAGECSADNVDAVQNHEILLGGFLYAQIIKERLDEIVGHSLRLVLNDYLRQNPNNNFASSTFQSDFPNKVFRKVNDNIGRAMEYFMSTGNLSSPTGLDLQQANGFTVVAEKLNFMRFISHFRMVHRGSFFAQLKTTAVRKLLPESWGFLCPVHTPDGSPCGLLSHMAHKCKIITEAVDASAIPALVHQLGAVESSTAGGDENVPIMLDGKMIGWATLPVAKRIADSIRHWKVEGSHNVPLLLEVGHIPKSNGGSFPGVYMTSTASRMIRPVRYLPLNKEDWVGPLEQPYMSIACVDQEIKSGQTHAEFLPTNILSILANMTPFSDQNQSPRNMYQCQMAKQTMGTPGTALAHRTDHKMYRLQTGQTPVVRSPLHNAYGLDNFPNGMNSIVAVISYTGYDMDDAMILNKSSHERGFGHGTIYKTHVCSLKPDNRSRTARSITKMFGFPKGAYVKDKHLDALDEDGLPHVGRMVREGDVLCAWHTIELDYNGDVLCAWHTIELDYNGNYVNHDGQVHFELYKDSETGFIDQVRLIGAESGTEPLQQVSIKIRIPRAPVIGDKFSSRHGQKGVASQRWPAVDMPFTESGMQPDTIINPHAFPSRMTIGMFVESLAGKAGALHGLAQDSTPFKFDEIHRSGDYFGEQLIKAGYNYHGNEPMYSGITGEELQVDIYIGVVYYQRLRHMVNDKYQVRSTGPIVQTTGQPVQGRKRAGGIRVGEMERDSLLAHGTAFLLKDRLLNCSDYAEAWMCRACGSFLSVQPVVPRFLSKQRKVSTVRCRKCAIRADEAKGKDWQGETWEDGQGVQYIGGDNTAMVAIPGVLRYLDVELAAMGVKLKYHASSDDVVRKGKRQPMKWDGQNLPTMEVE</sequence>
<feature type="domain" description="DNA-directed RNA polymerase subunit 2 hybrid-binding" evidence="14">
    <location>
        <begin position="702"/>
        <end position="1093"/>
    </location>
</feature>
<dbReference type="InterPro" id="IPR015712">
    <property type="entry name" value="DNA-dir_RNA_pol_su2"/>
</dbReference>
<evidence type="ECO:0000313" key="21">
    <source>
        <dbReference type="Proteomes" id="UP000033483"/>
    </source>
</evidence>
<dbReference type="Pfam" id="PF06883">
    <property type="entry name" value="RNA_pol_Rpa2_4"/>
    <property type="match status" value="1"/>
</dbReference>
<evidence type="ECO:0000259" key="14">
    <source>
        <dbReference type="Pfam" id="PF00562"/>
    </source>
</evidence>
<dbReference type="Gene3D" id="3.90.1100.10">
    <property type="match status" value="2"/>
</dbReference>
<organism evidence="20 21">
    <name type="scientific">Thielaviopsis punctulata</name>
    <dbReference type="NCBI Taxonomy" id="72032"/>
    <lineage>
        <taxon>Eukaryota</taxon>
        <taxon>Fungi</taxon>
        <taxon>Dikarya</taxon>
        <taxon>Ascomycota</taxon>
        <taxon>Pezizomycotina</taxon>
        <taxon>Sordariomycetes</taxon>
        <taxon>Hypocreomycetidae</taxon>
        <taxon>Microascales</taxon>
        <taxon>Ceratocystidaceae</taxon>
        <taxon>Thielaviopsis</taxon>
    </lineage>
</organism>
<feature type="domain" description="RNA polymerase Rpb2" evidence="15">
    <location>
        <begin position="1095"/>
        <end position="1158"/>
    </location>
</feature>
<dbReference type="InterPro" id="IPR007120">
    <property type="entry name" value="DNA-dir_RNAP_su2_dom"/>
</dbReference>
<dbReference type="InterPro" id="IPR007121">
    <property type="entry name" value="RNA_pol_bsu_CS"/>
</dbReference>
<comment type="catalytic activity">
    <reaction evidence="11">
        <text>RNA(n) + a ribonucleoside 5'-triphosphate = RNA(n+1) + diphosphate</text>
        <dbReference type="Rhea" id="RHEA:21248"/>
        <dbReference type="Rhea" id="RHEA-COMP:14527"/>
        <dbReference type="Rhea" id="RHEA-COMP:17342"/>
        <dbReference type="ChEBI" id="CHEBI:33019"/>
        <dbReference type="ChEBI" id="CHEBI:61557"/>
        <dbReference type="ChEBI" id="CHEBI:140395"/>
        <dbReference type="EC" id="2.7.7.6"/>
    </reaction>
    <physiologicalReaction direction="left-to-right" evidence="11">
        <dbReference type="Rhea" id="RHEA:21249"/>
    </physiologicalReaction>
</comment>
<evidence type="ECO:0000256" key="7">
    <source>
        <dbReference type="ARBA" id="ARBA00022771"/>
    </source>
</evidence>
<dbReference type="GO" id="GO:0006361">
    <property type="term" value="P:transcription initiation at RNA polymerase I promoter"/>
    <property type="evidence" value="ECO:0007669"/>
    <property type="project" value="EnsemblFungi"/>
</dbReference>
<evidence type="ECO:0000259" key="17">
    <source>
        <dbReference type="Pfam" id="PF04563"/>
    </source>
</evidence>
<dbReference type="Gene3D" id="2.40.50.150">
    <property type="match status" value="1"/>
</dbReference>
<dbReference type="InterPro" id="IPR007644">
    <property type="entry name" value="RNA_pol_bsu_protrusion"/>
</dbReference>
<dbReference type="Gene3D" id="3.90.1110.10">
    <property type="entry name" value="RNA polymerase Rpb2, domain 2"/>
    <property type="match status" value="1"/>
</dbReference>
<evidence type="ECO:0000256" key="8">
    <source>
        <dbReference type="ARBA" id="ARBA00022833"/>
    </source>
</evidence>
<dbReference type="InterPro" id="IPR014724">
    <property type="entry name" value="RNA_pol_RPB2_OB-fold"/>
</dbReference>
<dbReference type="GO" id="GO:0005736">
    <property type="term" value="C:RNA polymerase I complex"/>
    <property type="evidence" value="ECO:0007669"/>
    <property type="project" value="EnsemblFungi"/>
</dbReference>
<dbReference type="FunFam" id="2.40.50.150:FF:000004">
    <property type="entry name" value="DNA-directed RNA polymerase subunit beta"/>
    <property type="match status" value="1"/>
</dbReference>
<dbReference type="Proteomes" id="UP000033483">
    <property type="component" value="Unassembled WGS sequence"/>
</dbReference>
<evidence type="ECO:0000259" key="19">
    <source>
        <dbReference type="Pfam" id="PF06883"/>
    </source>
</evidence>
<evidence type="ECO:0000256" key="10">
    <source>
        <dbReference type="ARBA" id="ARBA00023242"/>
    </source>
</evidence>
<evidence type="ECO:0000259" key="18">
    <source>
        <dbReference type="Pfam" id="PF04565"/>
    </source>
</evidence>
<reference evidence="20 21" key="1">
    <citation type="submission" date="2015-03" db="EMBL/GenBank/DDBJ databases">
        <authorList>
            <person name="Radwan O."/>
            <person name="Al-Naeli F.A."/>
            <person name="Rendon G.A."/>
            <person name="Fields C."/>
        </authorList>
    </citation>
    <scope>NUCLEOTIDE SEQUENCE [LARGE SCALE GENOMIC DNA]</scope>
    <source>
        <strain evidence="20">CR-DP1</strain>
    </source>
</reference>
<dbReference type="Gene3D" id="2.40.270.10">
    <property type="entry name" value="DNA-directed RNA polymerase, subunit 2, domain 6"/>
    <property type="match status" value="1"/>
</dbReference>
<comment type="caution">
    <text evidence="20">The sequence shown here is derived from an EMBL/GenBank/DDBJ whole genome shotgun (WGS) entry which is preliminary data.</text>
</comment>
<dbReference type="EMBL" id="LAEV01000225">
    <property type="protein sequence ID" value="KKA30811.1"/>
    <property type="molecule type" value="Genomic_DNA"/>
</dbReference>
<keyword evidence="4 13" id="KW-0808">Transferase</keyword>
<evidence type="ECO:0000256" key="2">
    <source>
        <dbReference type="ARBA" id="ARBA00006835"/>
    </source>
</evidence>
<dbReference type="SUPFAM" id="SSF64484">
    <property type="entry name" value="beta and beta-prime subunits of DNA dependent RNA-polymerase"/>
    <property type="match status" value="1"/>
</dbReference>